<feature type="coiled-coil region" evidence="2">
    <location>
        <begin position="106"/>
        <end position="133"/>
    </location>
</feature>
<dbReference type="InterPro" id="IPR058624">
    <property type="entry name" value="MdtA-like_HH"/>
</dbReference>
<comment type="caution">
    <text evidence="7">The sequence shown here is derived from an EMBL/GenBank/DDBJ whole genome shotgun (WGS) entry which is preliminary data.</text>
</comment>
<feature type="domain" description="Multidrug resistance protein MdtA-like barrel-sandwich hybrid" evidence="5">
    <location>
        <begin position="66"/>
        <end position="218"/>
    </location>
</feature>
<dbReference type="Gene3D" id="2.40.420.20">
    <property type="match status" value="1"/>
</dbReference>
<protein>
    <submittedName>
        <fullName evidence="7">Efflux RND transporter periplasmic adaptor subunit</fullName>
    </submittedName>
</protein>
<evidence type="ECO:0000259" key="4">
    <source>
        <dbReference type="Pfam" id="PF25876"/>
    </source>
</evidence>
<dbReference type="Pfam" id="PF25876">
    <property type="entry name" value="HH_MFP_RND"/>
    <property type="match status" value="1"/>
</dbReference>
<evidence type="ECO:0000313" key="7">
    <source>
        <dbReference type="EMBL" id="MFC4729628.1"/>
    </source>
</evidence>
<dbReference type="NCBIfam" id="TIGR01730">
    <property type="entry name" value="RND_mfp"/>
    <property type="match status" value="1"/>
</dbReference>
<dbReference type="InterPro" id="IPR006143">
    <property type="entry name" value="RND_pump_MFP"/>
</dbReference>
<accession>A0ABV9NRU3</accession>
<evidence type="ECO:0000259" key="6">
    <source>
        <dbReference type="Pfam" id="PF25954"/>
    </source>
</evidence>
<dbReference type="Gene3D" id="2.40.50.100">
    <property type="match status" value="1"/>
</dbReference>
<dbReference type="InterPro" id="IPR058792">
    <property type="entry name" value="Beta-barrel_RND_2"/>
</dbReference>
<proteinExistence type="inferred from homology"/>
<sequence length="487" mass="51790">MSPASRPSFLLRRVLPALAVLAVLGLVAWWLAGPAPRTEQYRTATVERGAIRVSISATGTLRALSTVEVGSQVSGLITSVEVDFNDRVETGQAIAHIDPGPLQLQLQQAQANLASARASLGEARATATNAERDYARREELGERQLVARSEIDLALAARDQARARVASAQSQVQQAQVAVERAQLDLGYAVIRSPVDGVVLSRTVEPGQTVAASFQTPVLFQIAEDLSQMQIELSVDEADVGAIRPGQPVRFTVDAFRDREFRGSVDQVRLAAVETSSVITYPVVVRVDNADLSLLPGMTANAEIETARRDDVLRVPNAALRFRPADAPAAPSPTARAGGMGMADSVERIAQSMELDAEQRAAFENELGALRERMQRVVAAREAGASRAPGPPPGGQPGQGGQRRPGGIGEAFPNFRASLDETQRAQWDTALRELASVRSGTIWLLENGRPAARSVRIGATDGTATEIAGEGVEEGARVITGVERSGP</sequence>
<dbReference type="SUPFAM" id="SSF111369">
    <property type="entry name" value="HlyD-like secretion proteins"/>
    <property type="match status" value="1"/>
</dbReference>
<dbReference type="RefSeq" id="WP_377005665.1">
    <property type="nucleotide sequence ID" value="NZ_JBHSGG010000048.1"/>
</dbReference>
<feature type="domain" description="CusB-like beta-barrel" evidence="6">
    <location>
        <begin position="231"/>
        <end position="306"/>
    </location>
</feature>
<feature type="coiled-coil region" evidence="2">
    <location>
        <begin position="158"/>
        <end position="185"/>
    </location>
</feature>
<keyword evidence="2" id="KW-0175">Coiled coil</keyword>
<dbReference type="Gene3D" id="2.40.30.170">
    <property type="match status" value="1"/>
</dbReference>
<evidence type="ECO:0000313" key="8">
    <source>
        <dbReference type="Proteomes" id="UP001595892"/>
    </source>
</evidence>
<dbReference type="Pfam" id="PF25917">
    <property type="entry name" value="BSH_RND"/>
    <property type="match status" value="1"/>
</dbReference>
<dbReference type="Pfam" id="PF25954">
    <property type="entry name" value="Beta-barrel_RND_2"/>
    <property type="match status" value="1"/>
</dbReference>
<feature type="region of interest" description="Disordered" evidence="3">
    <location>
        <begin position="381"/>
        <end position="413"/>
    </location>
</feature>
<dbReference type="Gene3D" id="1.10.287.470">
    <property type="entry name" value="Helix hairpin bin"/>
    <property type="match status" value="1"/>
</dbReference>
<keyword evidence="8" id="KW-1185">Reference proteome</keyword>
<evidence type="ECO:0000256" key="3">
    <source>
        <dbReference type="SAM" id="MobiDB-lite"/>
    </source>
</evidence>
<organism evidence="7 8">
    <name type="scientific">Coralloluteibacterium thermophilum</name>
    <dbReference type="NCBI Taxonomy" id="2707049"/>
    <lineage>
        <taxon>Bacteria</taxon>
        <taxon>Pseudomonadati</taxon>
        <taxon>Pseudomonadota</taxon>
        <taxon>Gammaproteobacteria</taxon>
        <taxon>Lysobacterales</taxon>
        <taxon>Lysobacteraceae</taxon>
        <taxon>Coralloluteibacterium</taxon>
    </lineage>
</organism>
<name>A0ABV9NRU3_9GAMM</name>
<evidence type="ECO:0000259" key="5">
    <source>
        <dbReference type="Pfam" id="PF25917"/>
    </source>
</evidence>
<evidence type="ECO:0000256" key="1">
    <source>
        <dbReference type="ARBA" id="ARBA00009477"/>
    </source>
</evidence>
<dbReference type="Proteomes" id="UP001595892">
    <property type="component" value="Unassembled WGS sequence"/>
</dbReference>
<dbReference type="InterPro" id="IPR058625">
    <property type="entry name" value="MdtA-like_BSH"/>
</dbReference>
<comment type="similarity">
    <text evidence="1">Belongs to the membrane fusion protein (MFP) (TC 8.A.1) family.</text>
</comment>
<dbReference type="PANTHER" id="PTHR30469">
    <property type="entry name" value="MULTIDRUG RESISTANCE PROTEIN MDTA"/>
    <property type="match status" value="1"/>
</dbReference>
<gene>
    <name evidence="7" type="ORF">ACFO3Q_15770</name>
</gene>
<feature type="compositionally biased region" description="Gly residues" evidence="3">
    <location>
        <begin position="396"/>
        <end position="409"/>
    </location>
</feature>
<dbReference type="EMBL" id="JBHSGG010000048">
    <property type="protein sequence ID" value="MFC4729628.1"/>
    <property type="molecule type" value="Genomic_DNA"/>
</dbReference>
<evidence type="ECO:0000256" key="2">
    <source>
        <dbReference type="SAM" id="Coils"/>
    </source>
</evidence>
<dbReference type="PANTHER" id="PTHR30469:SF33">
    <property type="entry name" value="SLR1207 PROTEIN"/>
    <property type="match status" value="1"/>
</dbReference>
<reference evidence="8" key="1">
    <citation type="journal article" date="2019" name="Int. J. Syst. Evol. Microbiol.">
        <title>The Global Catalogue of Microorganisms (GCM) 10K type strain sequencing project: providing services to taxonomists for standard genome sequencing and annotation.</title>
        <authorList>
            <consortium name="The Broad Institute Genomics Platform"/>
            <consortium name="The Broad Institute Genome Sequencing Center for Infectious Disease"/>
            <person name="Wu L."/>
            <person name="Ma J."/>
        </authorList>
    </citation>
    <scope>NUCLEOTIDE SEQUENCE [LARGE SCALE GENOMIC DNA]</scope>
    <source>
        <strain evidence="8">CGMCC 1.13574</strain>
    </source>
</reference>
<feature type="domain" description="Multidrug resistance protein MdtA-like alpha-helical hairpin" evidence="4">
    <location>
        <begin position="113"/>
        <end position="189"/>
    </location>
</feature>